<dbReference type="AlphaFoldDB" id="A0A4P9K5Y6"/>
<name>A0A4P9K5Y6_9GAMM</name>
<dbReference type="EMBL" id="CP040602">
    <property type="protein sequence ID" value="QCU89677.1"/>
    <property type="molecule type" value="Genomic_DNA"/>
</dbReference>
<accession>A0A4P9K5Y6</accession>
<organism evidence="1 2">
    <name type="scientific">Thiomicrorhabdus sediminis</name>
    <dbReference type="NCBI Taxonomy" id="2580412"/>
    <lineage>
        <taxon>Bacteria</taxon>
        <taxon>Pseudomonadati</taxon>
        <taxon>Pseudomonadota</taxon>
        <taxon>Gammaproteobacteria</taxon>
        <taxon>Thiotrichales</taxon>
        <taxon>Piscirickettsiaceae</taxon>
        <taxon>Thiomicrorhabdus</taxon>
    </lineage>
</organism>
<proteinExistence type="predicted"/>
<reference evidence="1 2" key="1">
    <citation type="submission" date="2019-05" db="EMBL/GenBank/DDBJ databases">
        <title>Thiomicrorhabdus sediminis sp. nov, a novel sulfur-oxidizing bacterium isolated from coastal sediment.</title>
        <authorList>
            <person name="Liu X."/>
        </authorList>
    </citation>
    <scope>NUCLEOTIDE SEQUENCE [LARGE SCALE GENOMIC DNA]</scope>
    <source>
        <strain evidence="1 2">G1</strain>
    </source>
</reference>
<gene>
    <name evidence="1" type="ORF">FE785_03005</name>
</gene>
<sequence>MSRTQLRITAANRSLADILHYHKLNVRIDSSGQPATNPFALTRQAGCHRHQARLRGFGQCH</sequence>
<keyword evidence="2" id="KW-1185">Reference proteome</keyword>
<evidence type="ECO:0000313" key="1">
    <source>
        <dbReference type="EMBL" id="QCU89677.1"/>
    </source>
</evidence>
<evidence type="ECO:0000313" key="2">
    <source>
        <dbReference type="Proteomes" id="UP000304864"/>
    </source>
</evidence>
<dbReference type="Proteomes" id="UP000304864">
    <property type="component" value="Chromosome"/>
</dbReference>
<protein>
    <submittedName>
        <fullName evidence="1">Uncharacterized protein</fullName>
    </submittedName>
</protein>
<dbReference type="KEGG" id="thig:FE785_03005"/>